<accession>A0A194AJD7</accession>
<evidence type="ECO:0000313" key="8">
    <source>
        <dbReference type="EMBL" id="GAU09171.1"/>
    </source>
</evidence>
<evidence type="ECO:0000256" key="4">
    <source>
        <dbReference type="ARBA" id="ARBA00022989"/>
    </source>
</evidence>
<dbReference type="GO" id="GO:0030420">
    <property type="term" value="P:establishment of competence for transformation"/>
    <property type="evidence" value="ECO:0007669"/>
    <property type="project" value="InterPro"/>
</dbReference>
<dbReference type="InterPro" id="IPR036866">
    <property type="entry name" value="RibonucZ/Hydroxyglut_hydro"/>
</dbReference>
<dbReference type="InterPro" id="IPR025405">
    <property type="entry name" value="DUF4131"/>
</dbReference>
<evidence type="ECO:0000256" key="3">
    <source>
        <dbReference type="ARBA" id="ARBA00022692"/>
    </source>
</evidence>
<name>A0A194AJD7_9BACT</name>
<evidence type="ECO:0000259" key="7">
    <source>
        <dbReference type="SMART" id="SM00849"/>
    </source>
</evidence>
<dbReference type="InterPro" id="IPR004477">
    <property type="entry name" value="ComEC_N"/>
</dbReference>
<dbReference type="InterPro" id="IPR001279">
    <property type="entry name" value="Metallo-B-lactamas"/>
</dbReference>
<proteinExistence type="predicted"/>
<dbReference type="CDD" id="cd07731">
    <property type="entry name" value="ComA-like_MBL-fold"/>
    <property type="match status" value="1"/>
</dbReference>
<dbReference type="Pfam" id="PF03772">
    <property type="entry name" value="Competence"/>
    <property type="match status" value="1"/>
</dbReference>
<dbReference type="PANTHER" id="PTHR30619">
    <property type="entry name" value="DNA INTERNALIZATION/COMPETENCE PROTEIN COMEC/REC2"/>
    <property type="match status" value="1"/>
</dbReference>
<dbReference type="Pfam" id="PF13567">
    <property type="entry name" value="DUF4131"/>
    <property type="match status" value="1"/>
</dbReference>
<keyword evidence="5 6" id="KW-0472">Membrane</keyword>
<dbReference type="STRING" id="1592317.DPF_1891"/>
<feature type="transmembrane region" description="Helical" evidence="6">
    <location>
        <begin position="221"/>
        <end position="244"/>
    </location>
</feature>
<keyword evidence="9" id="KW-1185">Reference proteome</keyword>
<feature type="transmembrane region" description="Helical" evidence="6">
    <location>
        <begin position="434"/>
        <end position="451"/>
    </location>
</feature>
<organism evidence="8 9">
    <name type="scientific">Desulfoplanes formicivorans</name>
    <dbReference type="NCBI Taxonomy" id="1592317"/>
    <lineage>
        <taxon>Bacteria</taxon>
        <taxon>Pseudomonadati</taxon>
        <taxon>Thermodesulfobacteriota</taxon>
        <taxon>Desulfovibrionia</taxon>
        <taxon>Desulfovibrionales</taxon>
        <taxon>Desulfoplanaceae</taxon>
        <taxon>Desulfoplanes</taxon>
    </lineage>
</organism>
<feature type="transmembrane region" description="Helical" evidence="6">
    <location>
        <begin position="188"/>
        <end position="209"/>
    </location>
</feature>
<evidence type="ECO:0000256" key="6">
    <source>
        <dbReference type="SAM" id="Phobius"/>
    </source>
</evidence>
<dbReference type="InterPro" id="IPR004797">
    <property type="entry name" value="Competence_ComEC/Rec2"/>
</dbReference>
<dbReference type="EMBL" id="BDFE01000017">
    <property type="protein sequence ID" value="GAU09171.1"/>
    <property type="molecule type" value="Genomic_DNA"/>
</dbReference>
<dbReference type="InterPro" id="IPR052159">
    <property type="entry name" value="Competence_DNA_uptake"/>
</dbReference>
<protein>
    <recommendedName>
        <fullName evidence="7">Metallo-beta-lactamase domain-containing protein</fullName>
    </recommendedName>
</protein>
<dbReference type="Pfam" id="PF00753">
    <property type="entry name" value="Lactamase_B"/>
    <property type="match status" value="1"/>
</dbReference>
<keyword evidence="3 6" id="KW-0812">Transmembrane</keyword>
<comment type="subcellular location">
    <subcellularLocation>
        <location evidence="1">Cell membrane</location>
        <topology evidence="1">Multi-pass membrane protein</topology>
    </subcellularLocation>
</comment>
<dbReference type="NCBIfam" id="TIGR00360">
    <property type="entry name" value="ComEC_N-term"/>
    <property type="match status" value="1"/>
</dbReference>
<dbReference type="InterPro" id="IPR035681">
    <property type="entry name" value="ComA-like_MBL"/>
</dbReference>
<feature type="transmembrane region" description="Helical" evidence="6">
    <location>
        <begin position="399"/>
        <end position="418"/>
    </location>
</feature>
<dbReference type="SMART" id="SM00849">
    <property type="entry name" value="Lactamase_B"/>
    <property type="match status" value="1"/>
</dbReference>
<feature type="domain" description="Metallo-beta-lactamase" evidence="7">
    <location>
        <begin position="497"/>
        <end position="701"/>
    </location>
</feature>
<keyword evidence="2" id="KW-1003">Cell membrane</keyword>
<evidence type="ECO:0000256" key="1">
    <source>
        <dbReference type="ARBA" id="ARBA00004651"/>
    </source>
</evidence>
<gene>
    <name evidence="8" type="ORF">DPF_1891</name>
</gene>
<evidence type="ECO:0000256" key="5">
    <source>
        <dbReference type="ARBA" id="ARBA00023136"/>
    </source>
</evidence>
<reference evidence="9" key="1">
    <citation type="submission" date="2016-06" db="EMBL/GenBank/DDBJ databases">
        <title>Draft genome sequence of Desulfoplanes formicivorans strain Pf12B.</title>
        <authorList>
            <person name="Watanabe M."/>
            <person name="Kojima H."/>
            <person name="Fukui M."/>
        </authorList>
    </citation>
    <scope>NUCLEOTIDE SEQUENCE [LARGE SCALE GENOMIC DNA]</scope>
    <source>
        <strain evidence="9">Pf12B</strain>
    </source>
</reference>
<dbReference type="SUPFAM" id="SSF56281">
    <property type="entry name" value="Metallo-hydrolase/oxidoreductase"/>
    <property type="match status" value="1"/>
</dbReference>
<evidence type="ECO:0000256" key="2">
    <source>
        <dbReference type="ARBA" id="ARBA00022475"/>
    </source>
</evidence>
<sequence length="771" mass="85449">MIAAVACLGLVYAWWRIPHPPSMEQMHLDTKKRVFISGQVHDTRWRFANRLYLVARDVRVAGEHGPVLPGRLLVSVRHAESAPLLGQRFHGQVRLRSVHALKNPGCWDGEAYWGRKGIWFRTYIDDLSCLTFEPQKVDALQALRRELRHGIRSTLPPGKGRALTLALLLGERSELDNKLYEVLQRAGIVHSLALSGLHLGFMVFFGWVLARGVGWLWPNVYLVIARPKLAVILASPLVVFYMWIGGWTPSLLRAGIMFGSWGLLLLLNRTRILLDGLFLAVLVIVLWSPQEIFSLSLQFSVLAVAGIVLLVPPIQSRCAAWAGESVCKKLVVSTAMLMVVSWVASLAILPVQVWNFGTLTLHQYYNVVWIPLLGFVLLPLGFMGLMLSLVPGMEWLGSGALLAVNHVMNLWCHALGIAQEHGWLEMIQVVRPRWPTMLGFYAMGVLALVIWKQGLTSRRLGMAAWGAALCLLVLPAMVTESSLTTRSSRILVMDTGMSQAVYVELPGNQRVLVDGGGSWNRDFDMGKAVVTPVLTWGRPPRLDAVFLTHSDCDHLRGLFHPLATCSVGAMYWNGQFPRNPWDRQLLEDVFASKRMAVHQVRCGMRVDMGEGVEIEVLHPSRDAAAMSRNNGSLVLRFLIDGKGVLLIPGDIEARGIEEVLAKNDDLQADVLILPHHGSASSWSEALYDRVSPRLAVAAAGWNNRYGFPSSKVVASLIERGVPVLSTGMHGAIEVVWKGNQELDVRPMRPVPAPSFLKRNVIPGRCNGVSQE</sequence>
<feature type="transmembrane region" description="Helical" evidence="6">
    <location>
        <begin position="272"/>
        <end position="289"/>
    </location>
</feature>
<dbReference type="PANTHER" id="PTHR30619:SF1">
    <property type="entry name" value="RECOMBINATION PROTEIN 2"/>
    <property type="match status" value="1"/>
</dbReference>
<comment type="caution">
    <text evidence="8">The sequence shown here is derived from an EMBL/GenBank/DDBJ whole genome shotgun (WGS) entry which is preliminary data.</text>
</comment>
<dbReference type="GO" id="GO:0005886">
    <property type="term" value="C:plasma membrane"/>
    <property type="evidence" value="ECO:0007669"/>
    <property type="project" value="UniProtKB-SubCell"/>
</dbReference>
<keyword evidence="4 6" id="KW-1133">Transmembrane helix</keyword>
<dbReference type="NCBIfam" id="TIGR00361">
    <property type="entry name" value="ComEC_Rec2"/>
    <property type="match status" value="1"/>
</dbReference>
<feature type="transmembrane region" description="Helical" evidence="6">
    <location>
        <begin position="368"/>
        <end position="387"/>
    </location>
</feature>
<feature type="transmembrane region" description="Helical" evidence="6">
    <location>
        <begin position="326"/>
        <end position="348"/>
    </location>
</feature>
<dbReference type="Proteomes" id="UP000095200">
    <property type="component" value="Unassembled WGS sequence"/>
</dbReference>
<evidence type="ECO:0000313" key="9">
    <source>
        <dbReference type="Proteomes" id="UP000095200"/>
    </source>
</evidence>
<dbReference type="Gene3D" id="3.60.15.10">
    <property type="entry name" value="Ribonuclease Z/Hydroxyacylglutathione hydrolase-like"/>
    <property type="match status" value="1"/>
</dbReference>
<dbReference type="AlphaFoldDB" id="A0A194AJD7"/>
<feature type="transmembrane region" description="Helical" evidence="6">
    <location>
        <begin position="460"/>
        <end position="478"/>
    </location>
</feature>
<feature type="transmembrane region" description="Helical" evidence="6">
    <location>
        <begin position="295"/>
        <end position="314"/>
    </location>
</feature>